<dbReference type="RefSeq" id="WP_343881925.1">
    <property type="nucleotide sequence ID" value="NZ_BAAAIJ010000059.1"/>
</dbReference>
<protein>
    <submittedName>
        <fullName evidence="2">Uncharacterized protein</fullName>
    </submittedName>
</protein>
<dbReference type="EMBL" id="JBHUGA010000067">
    <property type="protein sequence ID" value="MFD1848305.1"/>
    <property type="molecule type" value="Genomic_DNA"/>
</dbReference>
<evidence type="ECO:0000256" key="1">
    <source>
        <dbReference type="SAM" id="Phobius"/>
    </source>
</evidence>
<reference evidence="3" key="1">
    <citation type="journal article" date="2019" name="Int. J. Syst. Evol. Microbiol.">
        <title>The Global Catalogue of Microorganisms (GCM) 10K type strain sequencing project: providing services to taxonomists for standard genome sequencing and annotation.</title>
        <authorList>
            <consortium name="The Broad Institute Genomics Platform"/>
            <consortium name="The Broad Institute Genome Sequencing Center for Infectious Disease"/>
            <person name="Wu L."/>
            <person name="Ma J."/>
        </authorList>
    </citation>
    <scope>NUCLEOTIDE SEQUENCE [LARGE SCALE GENOMIC DNA]</scope>
    <source>
        <strain evidence="3">JCM 11496</strain>
    </source>
</reference>
<feature type="transmembrane region" description="Helical" evidence="1">
    <location>
        <begin position="43"/>
        <end position="62"/>
    </location>
</feature>
<evidence type="ECO:0000313" key="2">
    <source>
        <dbReference type="EMBL" id="MFD1848305.1"/>
    </source>
</evidence>
<name>A0ABW4QC72_9MICC</name>
<keyword evidence="3" id="KW-1185">Reference proteome</keyword>
<dbReference type="Proteomes" id="UP001597307">
    <property type="component" value="Unassembled WGS sequence"/>
</dbReference>
<keyword evidence="1" id="KW-0812">Transmembrane</keyword>
<proteinExistence type="predicted"/>
<keyword evidence="1" id="KW-0472">Membrane</keyword>
<comment type="caution">
    <text evidence="2">The sequence shown here is derived from an EMBL/GenBank/DDBJ whole genome shotgun (WGS) entry which is preliminary data.</text>
</comment>
<evidence type="ECO:0000313" key="3">
    <source>
        <dbReference type="Proteomes" id="UP001597307"/>
    </source>
</evidence>
<sequence length="277" mass="29656">MTQGKRYSLDDPASPAFGVASAAVLGAVALVDPAKLDDRQRRVLRVGSAVVSGLYAGVTIGGRRLPLNVLAGVVAGAATLRFADTSEALDLRLENKLRRVGIQHPRPWMAAGTAAFIIAGFFGDRAAAKRRQFLAMVEDQPEQVRPLDTTVRRLVEGILSASEEAGAQELRAQLDAAEEGYWADEFTGTAYFKVPEGLPRAVPHHQVYPVRARFIGPDGASHQVLVQVFDGLLDHITAEVTNQEGADDGEGLLTEWPDAAEVVYVRESADGTTTTIG</sequence>
<accession>A0ABW4QC72</accession>
<keyword evidence="1" id="KW-1133">Transmembrane helix</keyword>
<feature type="transmembrane region" description="Helical" evidence="1">
    <location>
        <begin position="12"/>
        <end position="31"/>
    </location>
</feature>
<organism evidence="2 3">
    <name type="scientific">Arthrobacter flavus</name>
    <dbReference type="NCBI Taxonomy" id="95172"/>
    <lineage>
        <taxon>Bacteria</taxon>
        <taxon>Bacillati</taxon>
        <taxon>Actinomycetota</taxon>
        <taxon>Actinomycetes</taxon>
        <taxon>Micrococcales</taxon>
        <taxon>Micrococcaceae</taxon>
        <taxon>Arthrobacter</taxon>
    </lineage>
</organism>
<gene>
    <name evidence="2" type="ORF">ACFSFX_17105</name>
</gene>